<feature type="compositionally biased region" description="Polar residues" evidence="2">
    <location>
        <begin position="745"/>
        <end position="762"/>
    </location>
</feature>
<evidence type="ECO:0000256" key="2">
    <source>
        <dbReference type="SAM" id="MobiDB-lite"/>
    </source>
</evidence>
<keyword evidence="1" id="KW-0175">Coiled coil</keyword>
<feature type="compositionally biased region" description="Basic and acidic residues" evidence="2">
    <location>
        <begin position="1080"/>
        <end position="1094"/>
    </location>
</feature>
<feature type="compositionally biased region" description="Polar residues" evidence="2">
    <location>
        <begin position="245"/>
        <end position="260"/>
    </location>
</feature>
<feature type="region of interest" description="Disordered" evidence="2">
    <location>
        <begin position="1"/>
        <end position="223"/>
    </location>
</feature>
<feature type="compositionally biased region" description="Basic and acidic residues" evidence="2">
    <location>
        <begin position="1343"/>
        <end position="1353"/>
    </location>
</feature>
<dbReference type="EMBL" id="MU801929">
    <property type="protein sequence ID" value="KAJ3987076.1"/>
    <property type="molecule type" value="Genomic_DNA"/>
</dbReference>
<gene>
    <name evidence="3" type="ORF">F5890DRAFT_1500005</name>
</gene>
<name>A0AA38Q574_9AGAR</name>
<feature type="compositionally biased region" description="Low complexity" evidence="2">
    <location>
        <begin position="1321"/>
        <end position="1333"/>
    </location>
</feature>
<feature type="coiled-coil region" evidence="1">
    <location>
        <begin position="422"/>
        <end position="477"/>
    </location>
</feature>
<comment type="caution">
    <text evidence="3">The sequence shown here is derived from an EMBL/GenBank/DDBJ whole genome shotgun (WGS) entry which is preliminary data.</text>
</comment>
<feature type="compositionally biased region" description="Low complexity" evidence="2">
    <location>
        <begin position="1058"/>
        <end position="1073"/>
    </location>
</feature>
<feature type="region of interest" description="Disordered" evidence="2">
    <location>
        <begin position="321"/>
        <end position="341"/>
    </location>
</feature>
<feature type="region of interest" description="Disordered" evidence="2">
    <location>
        <begin position="1270"/>
        <end position="1353"/>
    </location>
</feature>
<evidence type="ECO:0000256" key="1">
    <source>
        <dbReference type="SAM" id="Coils"/>
    </source>
</evidence>
<evidence type="ECO:0000313" key="3">
    <source>
        <dbReference type="EMBL" id="KAJ3987076.1"/>
    </source>
</evidence>
<feature type="region of interest" description="Disordered" evidence="2">
    <location>
        <begin position="1455"/>
        <end position="1483"/>
    </location>
</feature>
<feature type="region of interest" description="Disordered" evidence="2">
    <location>
        <begin position="974"/>
        <end position="1020"/>
    </location>
</feature>
<feature type="compositionally biased region" description="Low complexity" evidence="2">
    <location>
        <begin position="1002"/>
        <end position="1014"/>
    </location>
</feature>
<feature type="region of interest" description="Disordered" evidence="2">
    <location>
        <begin position="235"/>
        <end position="260"/>
    </location>
</feature>
<feature type="compositionally biased region" description="Polar residues" evidence="2">
    <location>
        <begin position="128"/>
        <end position="176"/>
    </location>
</feature>
<feature type="compositionally biased region" description="Low complexity" evidence="2">
    <location>
        <begin position="67"/>
        <end position="104"/>
    </location>
</feature>
<feature type="compositionally biased region" description="Polar residues" evidence="2">
    <location>
        <begin position="214"/>
        <end position="223"/>
    </location>
</feature>
<feature type="compositionally biased region" description="Basic and acidic residues" evidence="2">
    <location>
        <begin position="1111"/>
        <end position="1127"/>
    </location>
</feature>
<reference evidence="3" key="1">
    <citation type="submission" date="2022-08" db="EMBL/GenBank/DDBJ databases">
        <authorList>
            <consortium name="DOE Joint Genome Institute"/>
            <person name="Min B."/>
            <person name="Riley R."/>
            <person name="Sierra-Patev S."/>
            <person name="Naranjo-Ortiz M."/>
            <person name="Looney B."/>
            <person name="Konkel Z."/>
            <person name="Slot J.C."/>
            <person name="Sakamoto Y."/>
            <person name="Steenwyk J.L."/>
            <person name="Rokas A."/>
            <person name="Carro J."/>
            <person name="Camarero S."/>
            <person name="Ferreira P."/>
            <person name="Molpeceres G."/>
            <person name="Ruiz-Duenas F.J."/>
            <person name="Serrano A."/>
            <person name="Henrissat B."/>
            <person name="Drula E."/>
            <person name="Hughes K.W."/>
            <person name="Mata J.L."/>
            <person name="Ishikawa N.K."/>
            <person name="Vargas-Isla R."/>
            <person name="Ushijima S."/>
            <person name="Smith C.A."/>
            <person name="Ahrendt S."/>
            <person name="Andreopoulos W."/>
            <person name="He G."/>
            <person name="Labutti K."/>
            <person name="Lipzen A."/>
            <person name="Ng V."/>
            <person name="Sandor L."/>
            <person name="Barry K."/>
            <person name="Martinez A.T."/>
            <person name="Xiao Y."/>
            <person name="Gibbons J.G."/>
            <person name="Terashima K."/>
            <person name="Hibbett D.S."/>
            <person name="Grigoriev I.V."/>
        </authorList>
    </citation>
    <scope>NUCLEOTIDE SEQUENCE</scope>
    <source>
        <strain evidence="3">TFB7829</strain>
    </source>
</reference>
<organism evidence="3 4">
    <name type="scientific">Lentinula detonsa</name>
    <dbReference type="NCBI Taxonomy" id="2804962"/>
    <lineage>
        <taxon>Eukaryota</taxon>
        <taxon>Fungi</taxon>
        <taxon>Dikarya</taxon>
        <taxon>Basidiomycota</taxon>
        <taxon>Agaricomycotina</taxon>
        <taxon>Agaricomycetes</taxon>
        <taxon>Agaricomycetidae</taxon>
        <taxon>Agaricales</taxon>
        <taxon>Marasmiineae</taxon>
        <taxon>Omphalotaceae</taxon>
        <taxon>Lentinula</taxon>
    </lineage>
</organism>
<feature type="compositionally biased region" description="Low complexity" evidence="2">
    <location>
        <begin position="867"/>
        <end position="877"/>
    </location>
</feature>
<feature type="compositionally biased region" description="Polar residues" evidence="2">
    <location>
        <begin position="29"/>
        <end position="41"/>
    </location>
</feature>
<feature type="compositionally biased region" description="Basic and acidic residues" evidence="2">
    <location>
        <begin position="1"/>
        <end position="11"/>
    </location>
</feature>
<feature type="compositionally biased region" description="Basic and acidic residues" evidence="2">
    <location>
        <begin position="720"/>
        <end position="732"/>
    </location>
</feature>
<feature type="compositionally biased region" description="Basic and acidic residues" evidence="2">
    <location>
        <begin position="626"/>
        <end position="659"/>
    </location>
</feature>
<feature type="compositionally biased region" description="Basic and acidic residues" evidence="2">
    <location>
        <begin position="670"/>
        <end position="681"/>
    </location>
</feature>
<evidence type="ECO:0000313" key="4">
    <source>
        <dbReference type="Proteomes" id="UP001163850"/>
    </source>
</evidence>
<feature type="coiled-coil region" evidence="1">
    <location>
        <begin position="517"/>
        <end position="581"/>
    </location>
</feature>
<feature type="region of interest" description="Disordered" evidence="2">
    <location>
        <begin position="1173"/>
        <end position="1199"/>
    </location>
</feature>
<feature type="region of interest" description="Disordered" evidence="2">
    <location>
        <begin position="1058"/>
        <end position="1159"/>
    </location>
</feature>
<proteinExistence type="predicted"/>
<feature type="region of interest" description="Disordered" evidence="2">
    <location>
        <begin position="626"/>
        <end position="891"/>
    </location>
</feature>
<feature type="compositionally biased region" description="Polar residues" evidence="2">
    <location>
        <begin position="1465"/>
        <end position="1480"/>
    </location>
</feature>
<feature type="compositionally biased region" description="Acidic residues" evidence="2">
    <location>
        <begin position="1095"/>
        <end position="1110"/>
    </location>
</feature>
<feature type="compositionally biased region" description="Polar residues" evidence="2">
    <location>
        <begin position="705"/>
        <end position="715"/>
    </location>
</feature>
<sequence>MYDHELQDNRRPQSSTSTSQPNPPSNSPKLNFSYDNGNNAKLVSHLPALSGHPGLPLQSSHPVQARPSHPTSTSTPRPGSRPSSSASVTSTPSITSISPPLASTVALNHNPRLHPAGAAPSVVPTRSPPTDYSSAYGSTSRPHPSHQDYLTSQYQDQNITTGIPANTPQTPHTSSGIPVAGRSAQYPTNGPPPPSAPTAVVGPTNGNAAKHLPKSSNSSASLNGFPNMSTLSYASTQHRRASGSAVHTTRNGATASPKSTNISPVFLHRIPPSIAGSSFSGVVPSVGQSVNPGGPGPVGHATHFHMSPRQIHRAPPIPSSTTQLPHMHTHQTPSTSYVPTPPIPTPKPSLHLVPYFTSTHSLQTTTNSASAATAQTVTQAILATTQRSLEHTWNTILTSVDSEVTKLHAVHAGQIRVWAEYVESVKKESESTKARIEGLQRDADRIRKEREIYRAKSKDLENQIVKYRNRIETQNRLEDERDEPAVVVQLQRELEEMRRKFDIPRYQSHAPSSSTVNEASNELVDRLRKERDDLKVQVANLVAETHLTNHPRPHSDQLQTIQKLQNELLSLSTSHKKLLNAQTHLQSNHDALRVEHEDLSEREQKARIKLGIAEEALKGEKERTFELDEARKREKKSRKEMEREVEGLKTKLVELEQHLAETSSGHSRRKEFPGEEHSKDPELEDVTNIRPHSRQFQHEPEASTPDIQLLSQQRSPHGLSRHDDVVDVDAHDIILPLSPAPTGPSVLSPQPHSRPLSRTSLSHRGELDPVANTPSSMSPTPRHLSQLDGKSRRSRSVVDLSGPPHHDPDSEPRVSRMDPYRTASKSPSMHMHDMSSKGPSPDPKALSPSMRETSPISMSIPHPPDESSPSSLPLISHAQVPAEPTTVTAPVARRDKAFRRSFFTEYRPLSRSNHANQKWHEEADSFRPLSRSELHLYQRNPPVQHEFESPTSTGGVSLEYGSDHVPVVAAVTTTSPQVSSISQASIPHSRPTSPLYMHDLARPSSAARSSRPSSKSGFAESSKIGRVGITVPRLNIGVIDRIPASNGIINNDPGPISSLSSSPVATLSPSSNSLLVRTQRKTEHQSETAIKEVGEIEESEENQEDEEGEEPEKIRDSNDIQRPDPLHRISSPSPFTLTHNDDSHRSSVHARHNSFSTSSHSWLATSVEHRRTFAQSPSTAPHLPSVHDESLNHSVGRNGVNHLKRKGLGIDERDYSQSVPLLHSRDVAYSHSYHPHPHPHKLAKVLRDGHIVASPVDLDGHHEELRERKIEGRMEGSGGISNPTSHTPTYTYPSVKTQDFSSSTDGKHRSPQPSSPPQTAVPMSISPVSPSSPATLAPFHYQSESEPRVEHSARNQDHILHAGSDSRPNTRPNLRRVLNTPLETHLVQPYSGLPMKPLSVDSVLQPYPGLPKKPSFEPVDSFQHGGIYDKARAFPGRSGSEGWYSSVMDTNGSTWKPWAIAPPTSDGNGQDQPSQNSSGTGLAPIKQLSFKHIDLLYETIGGEYICRECRASSTTNMTKPKSFPTSSPSFTEIFGHYSEAHKAKEEEVLKFSPVKLQEQLVLLKGGGSNLHINSGRGGKKKIGGKKGIK</sequence>
<feature type="compositionally biased region" description="Polar residues" evidence="2">
    <location>
        <begin position="1295"/>
        <end position="1304"/>
    </location>
</feature>
<accession>A0AA38Q574</accession>
<feature type="compositionally biased region" description="Polar residues" evidence="2">
    <location>
        <begin position="981"/>
        <end position="992"/>
    </location>
</feature>
<protein>
    <submittedName>
        <fullName evidence="3">Uncharacterized protein</fullName>
    </submittedName>
</protein>
<feature type="compositionally biased region" description="Basic and acidic residues" evidence="2">
    <location>
        <begin position="804"/>
        <end position="819"/>
    </location>
</feature>
<feature type="compositionally biased region" description="Low complexity" evidence="2">
    <location>
        <begin position="1283"/>
        <end position="1294"/>
    </location>
</feature>
<dbReference type="Proteomes" id="UP001163850">
    <property type="component" value="Unassembled WGS sequence"/>
</dbReference>